<feature type="transmembrane region" description="Helical" evidence="3">
    <location>
        <begin position="742"/>
        <end position="764"/>
    </location>
</feature>
<dbReference type="InterPro" id="IPR002110">
    <property type="entry name" value="Ankyrin_rpt"/>
</dbReference>
<evidence type="ECO:0000256" key="1">
    <source>
        <dbReference type="PROSITE-ProRule" id="PRU00023"/>
    </source>
</evidence>
<keyword evidence="1" id="KW-0040">ANK repeat</keyword>
<dbReference type="PANTHER" id="PTHR24116">
    <property type="entry name" value="KINASE D-INTERACTING SUBSTRATE OF 220 KDA"/>
    <property type="match status" value="1"/>
</dbReference>
<dbReference type="Gene3D" id="1.25.40.20">
    <property type="entry name" value="Ankyrin repeat-containing domain"/>
    <property type="match status" value="2"/>
</dbReference>
<name>A0A8D8XTM7_9HEMI</name>
<evidence type="ECO:0000259" key="4">
    <source>
        <dbReference type="Pfam" id="PF07693"/>
    </source>
</evidence>
<feature type="repeat" description="ANK" evidence="1">
    <location>
        <begin position="186"/>
        <end position="218"/>
    </location>
</feature>
<feature type="compositionally biased region" description="Polar residues" evidence="2">
    <location>
        <begin position="1202"/>
        <end position="1220"/>
    </location>
</feature>
<feature type="region of interest" description="Disordered" evidence="2">
    <location>
        <begin position="1196"/>
        <end position="1240"/>
    </location>
</feature>
<proteinExistence type="predicted"/>
<dbReference type="InterPro" id="IPR013761">
    <property type="entry name" value="SAM/pointed_sf"/>
</dbReference>
<dbReference type="SUPFAM" id="SSF47769">
    <property type="entry name" value="SAM/Pointed domain"/>
    <property type="match status" value="1"/>
</dbReference>
<feature type="repeat" description="ANK" evidence="1">
    <location>
        <begin position="153"/>
        <end position="185"/>
    </location>
</feature>
<sequence>MDATTTLRKPPRRRAFSLLHASDARSPLLHRPFIIPNITTPKGEPDYPGGTGHGGRKFSFAAMNLNLRKLSTTVTNLPRSESMVSLCYRTLQSYIAEDNLESLQNFLENKRTVTDDRDDNGGTALMFAASKGKLAFVRTLVNRDADVNAEDSDNWSPLTYAAKEGHTDVCAELLDHGAELDHRDMGGWSPLMWASYKGHTETVALLLEKNADVNAHGNYHISSLIWAAGRGYTEIVSLLVKKNAKVNVGDKYGTTPLVWACRKGHTEIVDILLKAGSNVDVAGLYCWTPLLVATLGNFAEVVELLLEYKPNVNALDKDGCTALTIACKDGYYEIAVALINAGAYINIQDRSGDSNLIHAVKGGHRGIVEALLKKYVDVDIPGKERKTAVYTAVEKGNVSSLKLLLTANPDLEIATKDGDTPLLKAVKTRNIEAIQLLIDKKAKITAVDKRGDTVLHIAMRARSKTIVEMFIRNPKNNILLYRPNKAGETPYSIDMNNQKSILAQVLGARRLNTSEDNENLLGYDLYSSALADIFSEPALATPLTVGLYAKWGSGKSFLLPKLKDEMKHFERQGVDPTFSFSFLLFSLVVHLSVFIGLILGLSLMSVHAGLLGCLTTGIIIYTGFSLLVLADKKPSWNWPAICCLTLQKKLNSLQLILHMMFCHPPSLLLNDSSNLVPLRFYFTDQARVSSTAGGENYIVQMIGSLYDSLERDCGSLSTRLFRALQPKPIKSSTGRWRSVCCVPYVIIFELSLACVLIALSIFVVHKREAHLDPSLKSLNDTEASVFGFGALLVVVLAVLFNLPLFGRLFQSLLFSQRTQLQRAVSNLDTLKSEGFLQALRSEVNLLIDMTRCMDGFMSQHTRLVIIVDGLDSCEQDKVLLVLDVIHVLLLDVNQPFIIILSIDPHVLSKAVDANSRRLFSESNISGYDYLRNLVHLPFYLQNSGLRKLRVAHRASQSSSQRKSISNTVYDDNTLHPSASSRKLSADLAGGFGGVNSMEKLRASQYGSQSGLGGRSKGSRKLKVSESIASSIGSNMNKVGASDVTKMLLTDDYFSDVTPRTMRRLLNVVSVTGRLLKAFQMEFSWYRLATWINMTEQWPFRMSYLIFFHETTEELIDDNMTLQALFEKVRPQIPISKEAEPFLELDRDEKKFDHYLNYHRSHLHVSDLRVFLPFSINLDPFIKKVIKEDIQNYEEATGGPGFATQSGPGGTLQSPFRNMAQSLPPWIQPQPTHTLTGQDSVNWNLAANRKTGLLRRQRSFSRPQIPAPPTLMYQAPVMWPPSSHQSWITPQMPPSQAEMVTHPPSASLRPPMPVSQSIPPELQSVKLSILSIDGVSGLLDKIPELRRTQVAEYKTLIQQNNVSGRVLLHCDLNELKKVLNMNFGDWELFKMMIVSLREYESCASSVTTTDETTCTNRVKFNAQKSSGSSGSSEQKKPVAVQSSGTVPVQGLPPSGSNTQGDARSATVESNAQRAMKQQSVIEKQKLYQVSLEEQMICGALQTLNEEACEDVLEELMEDQVGVVSLSNPNVAEQPPDITAQCMKGRPRTLSQGSCLSDRGLDETEMLLVQNSPLHHLLYTPVNPSTCFTVTQESPMATPLSSRKASLDSRILYEPGTSGLSRLNSRPSSMLLMKIDDFDESQQQQTSLVEDKTPVAPINNSSRAVLAPAVRITPASSLEEISRKQPSTNTRSYQNSDTQYTHSLENIAKKSNFSIGPPPAPADSTAAVTVDNQQDGNHTTSSSSTTSRKYSFTPSETRNVMSENMENMSRNSSYSRVEEALAGISLESINRNSNNRGQDDSDDESTPLVSDVSSPLSETGSNKFRGGNNFDLEDSVSICSGSTTRLRRYSHHESQISLKTIDWEQPETTV</sequence>
<feature type="compositionally biased region" description="Polar residues" evidence="2">
    <location>
        <begin position="1682"/>
        <end position="1696"/>
    </location>
</feature>
<feature type="repeat" description="ANK" evidence="1">
    <location>
        <begin position="219"/>
        <end position="251"/>
    </location>
</feature>
<dbReference type="EMBL" id="HBUF01200696">
    <property type="protein sequence ID" value="CAG6661780.1"/>
    <property type="molecule type" value="Transcribed_RNA"/>
</dbReference>
<protein>
    <submittedName>
        <fullName evidence="6">Kinase D-interacting substrate of 220 kDa</fullName>
    </submittedName>
</protein>
<evidence type="ECO:0000256" key="3">
    <source>
        <dbReference type="SAM" id="Phobius"/>
    </source>
</evidence>
<dbReference type="InterPro" id="IPR011646">
    <property type="entry name" value="KAP_P-loop"/>
</dbReference>
<evidence type="ECO:0000313" key="6">
    <source>
        <dbReference type="EMBL" id="CAG6706505.1"/>
    </source>
</evidence>
<dbReference type="PROSITE" id="PS50088">
    <property type="entry name" value="ANK_REPEAT"/>
    <property type="match status" value="8"/>
</dbReference>
<evidence type="ECO:0000256" key="2">
    <source>
        <dbReference type="SAM" id="MobiDB-lite"/>
    </source>
</evidence>
<feature type="region of interest" description="Disordered" evidence="2">
    <location>
        <begin position="1730"/>
        <end position="1774"/>
    </location>
</feature>
<feature type="compositionally biased region" description="Polar residues" evidence="2">
    <location>
        <begin position="1228"/>
        <end position="1240"/>
    </location>
</feature>
<feature type="repeat" description="ANK" evidence="1">
    <location>
        <begin position="120"/>
        <end position="152"/>
    </location>
</feature>
<keyword evidence="3" id="KW-0472">Membrane</keyword>
<feature type="compositionally biased region" description="Polar residues" evidence="2">
    <location>
        <begin position="1746"/>
        <end position="1755"/>
    </location>
</feature>
<dbReference type="Pfam" id="PF23307">
    <property type="entry name" value="SAM_KIDINS220"/>
    <property type="match status" value="1"/>
</dbReference>
<feature type="region of interest" description="Disordered" evidence="2">
    <location>
        <begin position="951"/>
        <end position="971"/>
    </location>
</feature>
<feature type="transmembrane region" description="Helical" evidence="3">
    <location>
        <begin position="608"/>
        <end position="630"/>
    </location>
</feature>
<feature type="region of interest" description="Disordered" evidence="2">
    <location>
        <begin position="1786"/>
        <end position="1832"/>
    </location>
</feature>
<feature type="region of interest" description="Disordered" evidence="2">
    <location>
        <begin position="1421"/>
        <end position="1470"/>
    </location>
</feature>
<keyword evidence="3" id="KW-0812">Transmembrane</keyword>
<accession>A0A8D8XTM7</accession>
<feature type="transmembrane region" description="Helical" evidence="3">
    <location>
        <begin position="578"/>
        <end position="601"/>
    </location>
</feature>
<feature type="repeat" description="ANK" evidence="1">
    <location>
        <begin position="318"/>
        <end position="350"/>
    </location>
</feature>
<feature type="compositionally biased region" description="Polar residues" evidence="2">
    <location>
        <begin position="1805"/>
        <end position="1820"/>
    </location>
</feature>
<feature type="repeat" description="ANK" evidence="1">
    <location>
        <begin position="288"/>
        <end position="317"/>
    </location>
</feature>
<dbReference type="InterPro" id="IPR036770">
    <property type="entry name" value="Ankyrin_rpt-contain_sf"/>
</dbReference>
<keyword evidence="6" id="KW-0418">Kinase</keyword>
<dbReference type="EMBL" id="HBUF01343321">
    <property type="protein sequence ID" value="CAG6706505.1"/>
    <property type="molecule type" value="Transcribed_RNA"/>
</dbReference>
<dbReference type="GO" id="GO:0016301">
    <property type="term" value="F:kinase activity"/>
    <property type="evidence" value="ECO:0007669"/>
    <property type="project" value="UniProtKB-KW"/>
</dbReference>
<feature type="compositionally biased region" description="Polar residues" evidence="2">
    <location>
        <begin position="1453"/>
        <end position="1470"/>
    </location>
</feature>
<feature type="compositionally biased region" description="Low complexity" evidence="2">
    <location>
        <begin position="955"/>
        <end position="965"/>
    </location>
</feature>
<organism evidence="6">
    <name type="scientific">Cacopsylla melanoneura</name>
    <dbReference type="NCBI Taxonomy" id="428564"/>
    <lineage>
        <taxon>Eukaryota</taxon>
        <taxon>Metazoa</taxon>
        <taxon>Ecdysozoa</taxon>
        <taxon>Arthropoda</taxon>
        <taxon>Hexapoda</taxon>
        <taxon>Insecta</taxon>
        <taxon>Pterygota</taxon>
        <taxon>Neoptera</taxon>
        <taxon>Paraneoptera</taxon>
        <taxon>Hemiptera</taxon>
        <taxon>Sternorrhyncha</taxon>
        <taxon>Psylloidea</taxon>
        <taxon>Psyllidae</taxon>
        <taxon>Psyllinae</taxon>
        <taxon>Cacopsylla</taxon>
    </lineage>
</organism>
<feature type="compositionally biased region" description="Low complexity" evidence="2">
    <location>
        <begin position="1756"/>
        <end position="1773"/>
    </location>
</feature>
<dbReference type="Pfam" id="PF07693">
    <property type="entry name" value="KAP_NTPase"/>
    <property type="match status" value="1"/>
</dbReference>
<dbReference type="GO" id="GO:0030165">
    <property type="term" value="F:PDZ domain binding"/>
    <property type="evidence" value="ECO:0007669"/>
    <property type="project" value="TreeGrafter"/>
</dbReference>
<feature type="domain" description="KAP NTPase" evidence="4">
    <location>
        <begin position="523"/>
        <end position="1074"/>
    </location>
</feature>
<dbReference type="SUPFAM" id="SSF48403">
    <property type="entry name" value="Ankyrin repeat"/>
    <property type="match status" value="1"/>
</dbReference>
<dbReference type="Pfam" id="PF12796">
    <property type="entry name" value="Ank_2"/>
    <property type="match status" value="4"/>
</dbReference>
<dbReference type="InterPro" id="IPR052771">
    <property type="entry name" value="Neurotrophin_sig_adaptor"/>
</dbReference>
<feature type="repeat" description="ANK" evidence="1">
    <location>
        <begin position="252"/>
        <end position="284"/>
    </location>
</feature>
<feature type="domain" description="Kinase D-interacting substrate of 220 kDa-like SAM" evidence="5">
    <location>
        <begin position="1323"/>
        <end position="1402"/>
    </location>
</feature>
<feature type="region of interest" description="Disordered" evidence="2">
    <location>
        <begin position="1293"/>
        <end position="1315"/>
    </location>
</feature>
<dbReference type="SMART" id="SM00248">
    <property type="entry name" value="ANK"/>
    <property type="match status" value="11"/>
</dbReference>
<dbReference type="PROSITE" id="PS50297">
    <property type="entry name" value="ANK_REP_REGION"/>
    <property type="match status" value="6"/>
</dbReference>
<evidence type="ECO:0000259" key="5">
    <source>
        <dbReference type="Pfam" id="PF23307"/>
    </source>
</evidence>
<reference evidence="6" key="1">
    <citation type="submission" date="2021-05" db="EMBL/GenBank/DDBJ databases">
        <authorList>
            <person name="Alioto T."/>
            <person name="Alioto T."/>
            <person name="Gomez Garrido J."/>
        </authorList>
    </citation>
    <scope>NUCLEOTIDE SEQUENCE</scope>
</reference>
<keyword evidence="3" id="KW-1133">Transmembrane helix</keyword>
<dbReference type="GO" id="GO:0019887">
    <property type="term" value="F:protein kinase regulator activity"/>
    <property type="evidence" value="ECO:0007669"/>
    <property type="project" value="TreeGrafter"/>
</dbReference>
<feature type="region of interest" description="Disordered" evidence="2">
    <location>
        <begin position="1676"/>
        <end position="1696"/>
    </location>
</feature>
<dbReference type="InterPro" id="IPR057092">
    <property type="entry name" value="SAM_KIDINS220"/>
</dbReference>
<dbReference type="PANTHER" id="PTHR24116:SF0">
    <property type="entry name" value="KINASE D-INTERACTING SUBSTRATE OF 220 KDA"/>
    <property type="match status" value="1"/>
</dbReference>
<keyword evidence="6" id="KW-0808">Transferase</keyword>
<feature type="repeat" description="ANK" evidence="1">
    <location>
        <begin position="417"/>
        <end position="449"/>
    </location>
</feature>
<feature type="transmembrane region" description="Helical" evidence="3">
    <location>
        <begin position="785"/>
        <end position="806"/>
    </location>
</feature>